<feature type="region of interest" description="Disordered" evidence="1">
    <location>
        <begin position="144"/>
        <end position="182"/>
    </location>
</feature>
<evidence type="ECO:0000313" key="4">
    <source>
        <dbReference type="EMBL" id="ROO30882.1"/>
    </source>
</evidence>
<feature type="domain" description="BON" evidence="3">
    <location>
        <begin position="91"/>
        <end position="159"/>
    </location>
</feature>
<feature type="compositionally biased region" description="Basic and acidic residues" evidence="1">
    <location>
        <begin position="74"/>
        <end position="89"/>
    </location>
</feature>
<evidence type="ECO:0000259" key="3">
    <source>
        <dbReference type="PROSITE" id="PS50914"/>
    </source>
</evidence>
<dbReference type="AlphaFoldDB" id="A0A423PZ46"/>
<evidence type="ECO:0000256" key="1">
    <source>
        <dbReference type="SAM" id="MobiDB-lite"/>
    </source>
</evidence>
<protein>
    <recommendedName>
        <fullName evidence="3">BON domain-containing protein</fullName>
    </recommendedName>
</protein>
<keyword evidence="5" id="KW-1185">Reference proteome</keyword>
<dbReference type="Proteomes" id="UP000285310">
    <property type="component" value="Unassembled WGS sequence"/>
</dbReference>
<organism evidence="4 5">
    <name type="scientific">Salinisphaera japonica YTM-1</name>
    <dbReference type="NCBI Taxonomy" id="1209778"/>
    <lineage>
        <taxon>Bacteria</taxon>
        <taxon>Pseudomonadati</taxon>
        <taxon>Pseudomonadota</taxon>
        <taxon>Gammaproteobacteria</taxon>
        <taxon>Salinisphaerales</taxon>
        <taxon>Salinisphaeraceae</taxon>
        <taxon>Salinisphaera</taxon>
    </lineage>
</organism>
<dbReference type="PROSITE" id="PS50914">
    <property type="entry name" value="BON"/>
    <property type="match status" value="1"/>
</dbReference>
<dbReference type="InParanoid" id="A0A423PZ46"/>
<evidence type="ECO:0000313" key="5">
    <source>
        <dbReference type="Proteomes" id="UP000285310"/>
    </source>
</evidence>
<sequence length="182" mass="20108">MRHFLSTTGVLFSVALIGLAGCSQSPQEQYDAAVESVNEAQSAIKDAQKKVDKTDEKIAEARKDHQKAQQALNDKQDTLREARTKAQKQASDEILFRVLQRDVLTKDAFEKSAISVSVDQRVVTLSGSVPDADTRDEAVKLVRNQPGVANVRDQLELENDQQTAQKNSQKNNNNTSDKQNNG</sequence>
<dbReference type="Pfam" id="PF04972">
    <property type="entry name" value="BON"/>
    <property type="match status" value="1"/>
</dbReference>
<feature type="compositionally biased region" description="Low complexity" evidence="1">
    <location>
        <begin position="161"/>
        <end position="182"/>
    </location>
</feature>
<dbReference type="Gene3D" id="3.30.1340.30">
    <property type="match status" value="1"/>
</dbReference>
<feature type="chain" id="PRO_5019213960" description="BON domain-containing protein" evidence="2">
    <location>
        <begin position="21"/>
        <end position="182"/>
    </location>
</feature>
<dbReference type="RefSeq" id="WP_184999739.1">
    <property type="nucleotide sequence ID" value="NZ_AYKG01000009.1"/>
</dbReference>
<dbReference type="PROSITE" id="PS51257">
    <property type="entry name" value="PROKAR_LIPOPROTEIN"/>
    <property type="match status" value="1"/>
</dbReference>
<feature type="signal peptide" evidence="2">
    <location>
        <begin position="1"/>
        <end position="20"/>
    </location>
</feature>
<proteinExistence type="predicted"/>
<dbReference type="EMBL" id="AYKG01000009">
    <property type="protein sequence ID" value="ROO30882.1"/>
    <property type="molecule type" value="Genomic_DNA"/>
</dbReference>
<gene>
    <name evidence="4" type="ORF">SAJA_04260</name>
</gene>
<comment type="caution">
    <text evidence="4">The sequence shown here is derived from an EMBL/GenBank/DDBJ whole genome shotgun (WGS) entry which is preliminary data.</text>
</comment>
<reference evidence="4 5" key="1">
    <citation type="submission" date="2013-10" db="EMBL/GenBank/DDBJ databases">
        <title>Salinisphaera japonica YTM-1 Genome Sequencing.</title>
        <authorList>
            <person name="Lai Q."/>
            <person name="Li C."/>
            <person name="Shao Z."/>
        </authorList>
    </citation>
    <scope>NUCLEOTIDE SEQUENCE [LARGE SCALE GENOMIC DNA]</scope>
    <source>
        <strain evidence="4 5">YTM-1</strain>
    </source>
</reference>
<name>A0A423PZ46_9GAMM</name>
<accession>A0A423PZ46</accession>
<feature type="region of interest" description="Disordered" evidence="1">
    <location>
        <begin position="60"/>
        <end position="89"/>
    </location>
</feature>
<evidence type="ECO:0000256" key="2">
    <source>
        <dbReference type="SAM" id="SignalP"/>
    </source>
</evidence>
<dbReference type="InterPro" id="IPR007055">
    <property type="entry name" value="BON_dom"/>
</dbReference>
<keyword evidence="2" id="KW-0732">Signal</keyword>